<dbReference type="EMBL" id="JAJADR010000001">
    <property type="protein sequence ID" value="MCB2407243.1"/>
    <property type="molecule type" value="Genomic_DNA"/>
</dbReference>
<dbReference type="Proteomes" id="UP001165296">
    <property type="component" value="Unassembled WGS sequence"/>
</dbReference>
<sequence length="408" mass="45748">MPIFLRCCTLGLLLLLSFGTHLAAADPRRDFAGQYQPQRRILAESRREGDSLRIYLRFPDGSVLQRGNPLRIAVWANYDAKRPVWQGVVPQLSRRIRLVKSAAWVDFCVAARVLQLGQILSVACAPDDESDASDGVWLPITKERLGRTFLLTDSIGDPMLRRYVQPGEAFQVDSYGPELPLVAKRYDTSFTAALPPMANPAAQPQPRKLPARDSLFFRAGQLLQLRQPGLYALRVGGNTTPLGLLVTDADFPELNTADELIQPLIYLTTSAERKSLTDAPDPKRAVDQFWLKVAGGNQTVARQLIRTYYGRVAAANQLFTAHKAGWMTDRGMLYIALGAPDVVYRTAAEERWVYRDANGSSGTYTFRPKPSTFAPEHYELVRRPEHEMLWYAAVEQWRKGLTTARSGR</sequence>
<keyword evidence="1" id="KW-0732">Signal</keyword>
<gene>
    <name evidence="3" type="ORF">LGH74_04585</name>
</gene>
<feature type="signal peptide" evidence="1">
    <location>
        <begin position="1"/>
        <end position="23"/>
    </location>
</feature>
<keyword evidence="4" id="KW-1185">Reference proteome</keyword>
<evidence type="ECO:0000256" key="1">
    <source>
        <dbReference type="SAM" id="SignalP"/>
    </source>
</evidence>
<feature type="chain" id="PRO_5046504841" evidence="1">
    <location>
        <begin position="24"/>
        <end position="408"/>
    </location>
</feature>
<accession>A0ABS8AM17</accession>
<comment type="caution">
    <text evidence="3">The sequence shown here is derived from an EMBL/GenBank/DDBJ whole genome shotgun (WGS) entry which is preliminary data.</text>
</comment>
<name>A0ABS8AM17_9BACT</name>
<organism evidence="3 4">
    <name type="scientific">Hymenobacter lucidus</name>
    <dbReference type="NCBI Taxonomy" id="2880930"/>
    <lineage>
        <taxon>Bacteria</taxon>
        <taxon>Pseudomonadati</taxon>
        <taxon>Bacteroidota</taxon>
        <taxon>Cytophagia</taxon>
        <taxon>Cytophagales</taxon>
        <taxon>Hymenobacteraceae</taxon>
        <taxon>Hymenobacter</taxon>
    </lineage>
</organism>
<dbReference type="Pfam" id="PF20094">
    <property type="entry name" value="GWxTD_dom"/>
    <property type="match status" value="1"/>
</dbReference>
<evidence type="ECO:0000259" key="2">
    <source>
        <dbReference type="Pfam" id="PF20094"/>
    </source>
</evidence>
<evidence type="ECO:0000313" key="4">
    <source>
        <dbReference type="Proteomes" id="UP001165296"/>
    </source>
</evidence>
<dbReference type="NCBIfam" id="TIGR04514">
    <property type="entry name" value="GWxTD_dom"/>
    <property type="match status" value="1"/>
</dbReference>
<dbReference type="RefSeq" id="WP_226172634.1">
    <property type="nucleotide sequence ID" value="NZ_JAJADR010000001.1"/>
</dbReference>
<protein>
    <submittedName>
        <fullName evidence="3">GWxTD domain-containing protein</fullName>
    </submittedName>
</protein>
<feature type="domain" description="GWxTD" evidence="2">
    <location>
        <begin position="229"/>
        <end position="399"/>
    </location>
</feature>
<evidence type="ECO:0000313" key="3">
    <source>
        <dbReference type="EMBL" id="MCB2407243.1"/>
    </source>
</evidence>
<reference evidence="3" key="1">
    <citation type="submission" date="2021-10" db="EMBL/GenBank/DDBJ databases">
        <authorList>
            <person name="Dean J.D."/>
            <person name="Kim M.K."/>
            <person name="Newey C.N."/>
            <person name="Stoker T.S."/>
            <person name="Thompson D.W."/>
            <person name="Grose J.H."/>
        </authorList>
    </citation>
    <scope>NUCLEOTIDE SEQUENCE</scope>
    <source>
        <strain evidence="3">BT178</strain>
    </source>
</reference>
<proteinExistence type="predicted"/>
<dbReference type="InterPro" id="IPR030959">
    <property type="entry name" value="GWxTD_dom"/>
</dbReference>